<gene>
    <name evidence="4" type="ORF">Lwor_0066</name>
</gene>
<keyword evidence="1 2" id="KW-0732">Signal</keyword>
<dbReference type="Pfam" id="PF13505">
    <property type="entry name" value="OMP_b-brl"/>
    <property type="match status" value="1"/>
</dbReference>
<dbReference type="Gene3D" id="2.40.160.20">
    <property type="match status" value="1"/>
</dbReference>
<accession>A0A0W1ALJ2</accession>
<feature type="chain" id="PRO_5006919937" description="Outer membrane protein beta-barrel domain-containing protein" evidence="2">
    <location>
        <begin position="22"/>
        <end position="250"/>
    </location>
</feature>
<dbReference type="InterPro" id="IPR027385">
    <property type="entry name" value="Beta-barrel_OMP"/>
</dbReference>
<evidence type="ECO:0000256" key="1">
    <source>
        <dbReference type="ARBA" id="ARBA00022729"/>
    </source>
</evidence>
<evidence type="ECO:0000313" key="5">
    <source>
        <dbReference type="Proteomes" id="UP000054662"/>
    </source>
</evidence>
<dbReference type="RefSeq" id="WP_058491673.1">
    <property type="nucleotide sequence ID" value="NZ_CBCRUR010000013.1"/>
</dbReference>
<sequence>MKHFIPLGLISNLLISSSAFAVNPQQGFYFGLLGEISTGPATHEIAFVEPSDPTVWVGRVNNTRVGGGGGMMLGYRYHQFRVEGEFLYNWNGSGSVDIDDCTLLSPVVQTPTGICPQDHFQANSLGFNGSVATMYGLANIYWDFIDYESNNTGVFPYAGLGIGYARVTSRGNFTRNYYTLDVSSNGSSRSFTSEAAQGIVGVGLFMDDFTWAGMDYRYLTTNTLKDYGNKRYAINSLNFTITSSFDRSSG</sequence>
<feature type="signal peptide" evidence="2">
    <location>
        <begin position="1"/>
        <end position="21"/>
    </location>
</feature>
<proteinExistence type="predicted"/>
<dbReference type="EMBL" id="LNZC01000001">
    <property type="protein sequence ID" value="KTD82146.1"/>
    <property type="molecule type" value="Genomic_DNA"/>
</dbReference>
<name>A0A0W1ALJ2_9GAMM</name>
<evidence type="ECO:0000256" key="2">
    <source>
        <dbReference type="SAM" id="SignalP"/>
    </source>
</evidence>
<comment type="caution">
    <text evidence="4">The sequence shown here is derived from an EMBL/GenBank/DDBJ whole genome shotgun (WGS) entry which is preliminary data.</text>
</comment>
<dbReference type="AlphaFoldDB" id="A0A0W1ALJ2"/>
<dbReference type="SUPFAM" id="SSF56925">
    <property type="entry name" value="OMPA-like"/>
    <property type="match status" value="1"/>
</dbReference>
<feature type="domain" description="Outer membrane protein beta-barrel" evidence="3">
    <location>
        <begin position="13"/>
        <end position="240"/>
    </location>
</feature>
<evidence type="ECO:0000313" key="4">
    <source>
        <dbReference type="EMBL" id="KTD82146.1"/>
    </source>
</evidence>
<organism evidence="4 5">
    <name type="scientific">Legionella worsleiensis</name>
    <dbReference type="NCBI Taxonomy" id="45076"/>
    <lineage>
        <taxon>Bacteria</taxon>
        <taxon>Pseudomonadati</taxon>
        <taxon>Pseudomonadota</taxon>
        <taxon>Gammaproteobacteria</taxon>
        <taxon>Legionellales</taxon>
        <taxon>Legionellaceae</taxon>
        <taxon>Legionella</taxon>
    </lineage>
</organism>
<dbReference type="OrthoDB" id="5647185at2"/>
<reference evidence="4 5" key="1">
    <citation type="submission" date="2015-11" db="EMBL/GenBank/DDBJ databases">
        <title>Genomic analysis of 38 Legionella species identifies large and diverse effector repertoires.</title>
        <authorList>
            <person name="Burstein D."/>
            <person name="Amaro F."/>
            <person name="Zusman T."/>
            <person name="Lifshitz Z."/>
            <person name="Cohen O."/>
            <person name="Gilbert J.A."/>
            <person name="Pupko T."/>
            <person name="Shuman H.A."/>
            <person name="Segal G."/>
        </authorList>
    </citation>
    <scope>NUCLEOTIDE SEQUENCE [LARGE SCALE GENOMIC DNA]</scope>
    <source>
        <strain evidence="4 5">ATCC 49508</strain>
    </source>
</reference>
<protein>
    <recommendedName>
        <fullName evidence="3">Outer membrane protein beta-barrel domain-containing protein</fullName>
    </recommendedName>
</protein>
<dbReference type="InterPro" id="IPR011250">
    <property type="entry name" value="OMP/PagP_B-barrel"/>
</dbReference>
<dbReference type="Proteomes" id="UP000054662">
    <property type="component" value="Unassembled WGS sequence"/>
</dbReference>
<evidence type="ECO:0000259" key="3">
    <source>
        <dbReference type="Pfam" id="PF13505"/>
    </source>
</evidence>
<dbReference type="STRING" id="45076.Lwor_0066"/>
<dbReference type="PATRIC" id="fig|45076.6.peg.68"/>
<keyword evidence="5" id="KW-1185">Reference proteome</keyword>